<dbReference type="InterPro" id="IPR015943">
    <property type="entry name" value="WD40/YVTN_repeat-like_dom_sf"/>
</dbReference>
<evidence type="ECO:0000313" key="2">
    <source>
        <dbReference type="EMBL" id="VDP14894.1"/>
    </source>
</evidence>
<dbReference type="InterPro" id="IPR036322">
    <property type="entry name" value="WD40_repeat_dom_sf"/>
</dbReference>
<accession>A0A183I2C3</accession>
<keyword evidence="1" id="KW-0853">WD repeat</keyword>
<dbReference type="InterPro" id="IPR001680">
    <property type="entry name" value="WD40_rpt"/>
</dbReference>
<dbReference type="WBParaSite" id="OFLC_0001388601-mRNA-1">
    <property type="protein sequence ID" value="OFLC_0001388601-mRNA-1"/>
    <property type="gene ID" value="OFLC_0001388601"/>
</dbReference>
<dbReference type="AlphaFoldDB" id="A0A183I2C3"/>
<evidence type="ECO:0000256" key="1">
    <source>
        <dbReference type="PROSITE-ProRule" id="PRU00221"/>
    </source>
</evidence>
<dbReference type="PANTHER" id="PTHR44099">
    <property type="entry name" value="RABCONNECTIN-3B, ISOFORM A"/>
    <property type="match status" value="1"/>
</dbReference>
<evidence type="ECO:0000313" key="3">
    <source>
        <dbReference type="Proteomes" id="UP000267606"/>
    </source>
</evidence>
<reference evidence="4" key="1">
    <citation type="submission" date="2016-06" db="UniProtKB">
        <authorList>
            <consortium name="WormBaseParasite"/>
        </authorList>
    </citation>
    <scope>IDENTIFICATION</scope>
</reference>
<proteinExistence type="predicted"/>
<dbReference type="SMART" id="SM00320">
    <property type="entry name" value="WD40"/>
    <property type="match status" value="2"/>
</dbReference>
<dbReference type="PANTHER" id="PTHR44099:SF4">
    <property type="entry name" value="RABCONNECTIN-3B, ISOFORM A"/>
    <property type="match status" value="1"/>
</dbReference>
<sequence>MATCRIIDTCNESCYLKEQTMAATSQSGLAVAIALWGRKPPKHRINCLQCFDDGATIITGADDGVLILWEKCDGNLQAKMMLLGHEAPITALSATDTASNLTRFVSASADGQLTLWDSSDGRSIDNTFMSHIHRRIVPHRTTNGSFSMCGLYCIGDYAEVVVIDTQDLNILFTLNSRVEPDWIAAFTIVSHSDIQDTVIGMTTCGMIKSWVLFDLDKKVGF</sequence>
<organism evidence="4">
    <name type="scientific">Onchocerca flexuosa</name>
    <dbReference type="NCBI Taxonomy" id="387005"/>
    <lineage>
        <taxon>Eukaryota</taxon>
        <taxon>Metazoa</taxon>
        <taxon>Ecdysozoa</taxon>
        <taxon>Nematoda</taxon>
        <taxon>Chromadorea</taxon>
        <taxon>Rhabditida</taxon>
        <taxon>Spirurina</taxon>
        <taxon>Spiruromorpha</taxon>
        <taxon>Filarioidea</taxon>
        <taxon>Onchocercidae</taxon>
        <taxon>Onchocerca</taxon>
    </lineage>
</organism>
<dbReference type="SUPFAM" id="SSF50978">
    <property type="entry name" value="WD40 repeat-like"/>
    <property type="match status" value="1"/>
</dbReference>
<evidence type="ECO:0000313" key="4">
    <source>
        <dbReference type="WBParaSite" id="OFLC_0001388601-mRNA-1"/>
    </source>
</evidence>
<reference evidence="2 3" key="2">
    <citation type="submission" date="2018-11" db="EMBL/GenBank/DDBJ databases">
        <authorList>
            <consortium name="Pathogen Informatics"/>
        </authorList>
    </citation>
    <scope>NUCLEOTIDE SEQUENCE [LARGE SCALE GENOMIC DNA]</scope>
</reference>
<keyword evidence="3" id="KW-1185">Reference proteome</keyword>
<name>A0A183I2C3_9BILA</name>
<feature type="repeat" description="WD" evidence="1">
    <location>
        <begin position="82"/>
        <end position="126"/>
    </location>
</feature>
<protein>
    <submittedName>
        <fullName evidence="4">WD_REPEATS_REGION domain-containing protein</fullName>
    </submittedName>
</protein>
<dbReference type="GO" id="GO:0005737">
    <property type="term" value="C:cytoplasm"/>
    <property type="evidence" value="ECO:0007669"/>
    <property type="project" value="TreeGrafter"/>
</dbReference>
<dbReference type="EMBL" id="UZAJ01040448">
    <property type="protein sequence ID" value="VDP14894.1"/>
    <property type="molecule type" value="Genomic_DNA"/>
</dbReference>
<dbReference type="Gene3D" id="2.130.10.10">
    <property type="entry name" value="YVTN repeat-like/Quinoprotein amine dehydrogenase"/>
    <property type="match status" value="1"/>
</dbReference>
<dbReference type="PROSITE" id="PS50082">
    <property type="entry name" value="WD_REPEATS_2"/>
    <property type="match status" value="1"/>
</dbReference>
<gene>
    <name evidence="2" type="ORF">OFLC_LOCUS13885</name>
</gene>
<dbReference type="STRING" id="387005.A0A183I2C3"/>
<dbReference type="Pfam" id="PF00400">
    <property type="entry name" value="WD40"/>
    <property type="match status" value="2"/>
</dbReference>
<dbReference type="InterPro" id="IPR049916">
    <property type="entry name" value="WDR72-like"/>
</dbReference>
<dbReference type="Proteomes" id="UP000267606">
    <property type="component" value="Unassembled WGS sequence"/>
</dbReference>